<reference evidence="4" key="1">
    <citation type="submission" date="2021-08" db="EMBL/GenBank/DDBJ databases">
        <authorList>
            <person name="Nwanade C."/>
            <person name="Wang M."/>
            <person name="Masoudi A."/>
            <person name="Yu Z."/>
            <person name="Liu J."/>
        </authorList>
    </citation>
    <scope>NUCLEOTIDE SEQUENCE</scope>
    <source>
        <strain evidence="4">S122</strain>
    </source>
</reference>
<sequence length="566" mass="63193">MTQQTAISLDHAFVPAGTLSFQDLIDSISAQGSLFPTRQRDMISGLKRVAHALGLPPSDIPCDGRWLQPRLSKVSPALIGIQPKTWQNAVSNARAAMAEHGILERRHRRIGDLRAPWQLLWEKVRAMDDKTLQTALVRFVHFLNRIQVDPVAVREQHALAYRDALEHNEISKNPERSYRAAVNGWNLAIRRVPGWPANPIALPNRQKKIRISEEAFPAAFKDDADVLIASLGNADPLSESSRSRALRPATLKQYRRQIMHFASELVHSGLDASEITSVAFLLDPAIAERGLRQMLARNGNKTSRSISEVAALLRNLAKILDASQETREQLTMLASKVAARPQNGMTPKNRERLRLLQVPKHRLRLLQLPEQVFERPAGKRQPYLTALAREDALAIAILLVCPIRVKNLAGLEFDRHVQRPGDGRVFLNLSEDDTKTGRPIEFELPPDLVRLLDAHLASRVPYMCPAGTPYLFPQRSGENPVEPSVLAGRIARRVRKETGLTVNAHLFRHFAVMNWLDANPGGYEVARRLLGHSELSHTINMYSGLEAKSATRAFADLVAGLKRGAE</sequence>
<dbReference type="GO" id="GO:0015074">
    <property type="term" value="P:DNA integration"/>
    <property type="evidence" value="ECO:0007669"/>
    <property type="project" value="UniProtKB-KW"/>
</dbReference>
<organism evidence="4 5">
    <name type="scientific">Leisingera caerulea</name>
    <name type="common">Phaeobacter caeruleus</name>
    <dbReference type="NCBI Taxonomy" id="506591"/>
    <lineage>
        <taxon>Bacteria</taxon>
        <taxon>Pseudomonadati</taxon>
        <taxon>Pseudomonadota</taxon>
        <taxon>Alphaproteobacteria</taxon>
        <taxon>Rhodobacterales</taxon>
        <taxon>Roseobacteraceae</taxon>
        <taxon>Leisingera</taxon>
    </lineage>
</organism>
<dbReference type="InterPro" id="IPR013762">
    <property type="entry name" value="Integrase-like_cat_sf"/>
</dbReference>
<evidence type="ECO:0000313" key="5">
    <source>
        <dbReference type="Proteomes" id="UP001058713"/>
    </source>
</evidence>
<evidence type="ECO:0000256" key="1">
    <source>
        <dbReference type="ARBA" id="ARBA00022908"/>
    </source>
</evidence>
<dbReference type="Pfam" id="PF00589">
    <property type="entry name" value="Phage_integrase"/>
    <property type="match status" value="1"/>
</dbReference>
<dbReference type="PANTHER" id="PTHR30349:SF64">
    <property type="entry name" value="PROPHAGE INTEGRASE INTD-RELATED"/>
    <property type="match status" value="1"/>
</dbReference>
<dbReference type="EMBL" id="CP081070">
    <property type="protein sequence ID" value="UWQ54035.1"/>
    <property type="molecule type" value="Genomic_DNA"/>
</dbReference>
<dbReference type="Gene3D" id="1.10.443.10">
    <property type="entry name" value="Intergrase catalytic core"/>
    <property type="match status" value="1"/>
</dbReference>
<dbReference type="PROSITE" id="PS51898">
    <property type="entry name" value="TYR_RECOMBINASE"/>
    <property type="match status" value="1"/>
</dbReference>
<gene>
    <name evidence="4" type="ORF">K3721_00375</name>
</gene>
<proteinExistence type="predicted"/>
<dbReference type="RefSeq" id="WP_259971471.1">
    <property type="nucleotide sequence ID" value="NZ_CP081070.1"/>
</dbReference>
<dbReference type="KEGG" id="lcae:K3721_00375"/>
<accession>A0A9Q9LWS4</accession>
<dbReference type="InterPro" id="IPR002104">
    <property type="entry name" value="Integrase_catalytic"/>
</dbReference>
<evidence type="ECO:0000256" key="2">
    <source>
        <dbReference type="ARBA" id="ARBA00023172"/>
    </source>
</evidence>
<dbReference type="CDD" id="cd00397">
    <property type="entry name" value="DNA_BRE_C"/>
    <property type="match status" value="1"/>
</dbReference>
<dbReference type="InterPro" id="IPR050090">
    <property type="entry name" value="Tyrosine_recombinase_XerCD"/>
</dbReference>
<dbReference type="SUPFAM" id="SSF56349">
    <property type="entry name" value="DNA breaking-rejoining enzymes"/>
    <property type="match status" value="1"/>
</dbReference>
<dbReference type="InterPro" id="IPR011010">
    <property type="entry name" value="DNA_brk_join_enz"/>
</dbReference>
<keyword evidence="2" id="KW-0233">DNA recombination</keyword>
<dbReference type="Proteomes" id="UP001058713">
    <property type="component" value="Chromosome"/>
</dbReference>
<dbReference type="GO" id="GO:0006310">
    <property type="term" value="P:DNA recombination"/>
    <property type="evidence" value="ECO:0007669"/>
    <property type="project" value="UniProtKB-KW"/>
</dbReference>
<feature type="domain" description="Tyr recombinase" evidence="3">
    <location>
        <begin position="358"/>
        <end position="556"/>
    </location>
</feature>
<dbReference type="PANTHER" id="PTHR30349">
    <property type="entry name" value="PHAGE INTEGRASE-RELATED"/>
    <property type="match status" value="1"/>
</dbReference>
<protein>
    <submittedName>
        <fullName evidence="4">Site-specific integrase</fullName>
    </submittedName>
</protein>
<evidence type="ECO:0000259" key="3">
    <source>
        <dbReference type="PROSITE" id="PS51898"/>
    </source>
</evidence>
<keyword evidence="1" id="KW-0229">DNA integration</keyword>
<name>A0A9Q9LWS4_LEICA</name>
<evidence type="ECO:0000313" key="4">
    <source>
        <dbReference type="EMBL" id="UWQ54035.1"/>
    </source>
</evidence>
<dbReference type="AlphaFoldDB" id="A0A9Q9LWS4"/>
<dbReference type="GO" id="GO:0003677">
    <property type="term" value="F:DNA binding"/>
    <property type="evidence" value="ECO:0007669"/>
    <property type="project" value="InterPro"/>
</dbReference>